<dbReference type="InterPro" id="IPR019861">
    <property type="entry name" value="PorP/SprF_Bacteroidetes"/>
</dbReference>
<evidence type="ECO:0008006" key="4">
    <source>
        <dbReference type="Google" id="ProtNLM"/>
    </source>
</evidence>
<keyword evidence="1" id="KW-0732">Signal</keyword>
<dbReference type="KEGG" id="mgot:MgSA37_00276"/>
<gene>
    <name evidence="2" type="ORF">MgSA37_00276</name>
</gene>
<feature type="signal peptide" evidence="1">
    <location>
        <begin position="1"/>
        <end position="22"/>
    </location>
</feature>
<sequence>MIKRKIYLLLTGMVLVMLKSSAQQTIQFSQYVFNGLAVNPAYAGYKDDWTVNLSSRLQWVGINGAPQTETASIDGIANSWNSNVGIGLIGTVDRLGPENMSSVYANYAYRLRLDAEDTKRISFGIGFGVKQYSLNGSEFNATDAADGSIPAGTVSKVSPDFRFGVYYYTPNFTWVHPFLICLPNRWLTLPTTRR</sequence>
<keyword evidence="3" id="KW-1185">Reference proteome</keyword>
<feature type="chain" id="PRO_5007142676" description="Type IX secretion system membrane protein PorP/SprF" evidence="1">
    <location>
        <begin position="23"/>
        <end position="194"/>
    </location>
</feature>
<name>A0A110B037_9SPHI</name>
<dbReference type="NCBIfam" id="TIGR03519">
    <property type="entry name" value="T9SS_PorP_fam"/>
    <property type="match status" value="1"/>
</dbReference>
<organism evidence="2 3">
    <name type="scientific">Mucilaginibacter gotjawali</name>
    <dbReference type="NCBI Taxonomy" id="1550579"/>
    <lineage>
        <taxon>Bacteria</taxon>
        <taxon>Pseudomonadati</taxon>
        <taxon>Bacteroidota</taxon>
        <taxon>Sphingobacteriia</taxon>
        <taxon>Sphingobacteriales</taxon>
        <taxon>Sphingobacteriaceae</taxon>
        <taxon>Mucilaginibacter</taxon>
    </lineage>
</organism>
<evidence type="ECO:0000313" key="2">
    <source>
        <dbReference type="EMBL" id="BAU52126.1"/>
    </source>
</evidence>
<dbReference type="EMBL" id="AP017313">
    <property type="protein sequence ID" value="BAU52126.1"/>
    <property type="molecule type" value="Genomic_DNA"/>
</dbReference>
<dbReference type="Pfam" id="PF11751">
    <property type="entry name" value="PorP_SprF"/>
    <property type="match status" value="1"/>
</dbReference>
<proteinExistence type="predicted"/>
<dbReference type="Proteomes" id="UP000218263">
    <property type="component" value="Chromosome"/>
</dbReference>
<evidence type="ECO:0000256" key="1">
    <source>
        <dbReference type="SAM" id="SignalP"/>
    </source>
</evidence>
<evidence type="ECO:0000313" key="3">
    <source>
        <dbReference type="Proteomes" id="UP000218263"/>
    </source>
</evidence>
<protein>
    <recommendedName>
        <fullName evidence="4">Type IX secretion system membrane protein PorP/SprF</fullName>
    </recommendedName>
</protein>
<dbReference type="AlphaFoldDB" id="A0A110B037"/>
<accession>A0A110B037</accession>
<reference evidence="2 3" key="1">
    <citation type="submission" date="2015-12" db="EMBL/GenBank/DDBJ databases">
        <title>Genome sequence of Mucilaginibacter gotjawali.</title>
        <authorList>
            <person name="Lee J.S."/>
            <person name="Lee K.C."/>
            <person name="Kim K.K."/>
            <person name="Lee B.W."/>
        </authorList>
    </citation>
    <scope>NUCLEOTIDE SEQUENCE [LARGE SCALE GENOMIC DNA]</scope>
    <source>
        <strain evidence="2 3">SA3-7</strain>
    </source>
</reference>